<sequence>MDESLLQQNRDLHEVLSNIRSLINEVAAMQETSYDLQLSMAVSLSPDVMSGVREAVAVMKEAEAQLSSHCNNLSTEAAEVKIDWIESGGDGTSGNVVTLSPDCTVYVNDD</sequence>
<protein>
    <submittedName>
        <fullName evidence="2">Uncharacterized protein LOC117641506</fullName>
    </submittedName>
</protein>
<proteinExistence type="predicted"/>
<dbReference type="GeneID" id="117641506"/>
<evidence type="ECO:0000313" key="2">
    <source>
        <dbReference type="RefSeq" id="XP_034234778.1"/>
    </source>
</evidence>
<reference evidence="2" key="1">
    <citation type="submission" date="2025-08" db="UniProtKB">
        <authorList>
            <consortium name="RefSeq"/>
        </authorList>
    </citation>
    <scope>IDENTIFICATION</scope>
    <source>
        <tissue evidence="2">Total insect</tissue>
    </source>
</reference>
<accession>A0A6P8Y5C3</accession>
<organism evidence="2">
    <name type="scientific">Thrips palmi</name>
    <name type="common">Melon thrips</name>
    <dbReference type="NCBI Taxonomy" id="161013"/>
    <lineage>
        <taxon>Eukaryota</taxon>
        <taxon>Metazoa</taxon>
        <taxon>Ecdysozoa</taxon>
        <taxon>Arthropoda</taxon>
        <taxon>Hexapoda</taxon>
        <taxon>Insecta</taxon>
        <taxon>Pterygota</taxon>
        <taxon>Neoptera</taxon>
        <taxon>Paraneoptera</taxon>
        <taxon>Thysanoptera</taxon>
        <taxon>Terebrantia</taxon>
        <taxon>Thripoidea</taxon>
        <taxon>Thripidae</taxon>
        <taxon>Thrips</taxon>
    </lineage>
</organism>
<dbReference type="Proteomes" id="UP000515158">
    <property type="component" value="Unplaced"/>
</dbReference>
<dbReference type="AlphaFoldDB" id="A0A6P8Y5C3"/>
<name>A0A6P8Y5C3_THRPL</name>
<gene>
    <name evidence="2" type="primary">LOC117641506</name>
</gene>
<dbReference type="InParanoid" id="A0A6P8Y5C3"/>
<dbReference type="RefSeq" id="XP_034234778.1">
    <property type="nucleotide sequence ID" value="XM_034378887.1"/>
</dbReference>
<evidence type="ECO:0000313" key="1">
    <source>
        <dbReference type="Proteomes" id="UP000515158"/>
    </source>
</evidence>
<dbReference type="KEGG" id="tpal:117641506"/>
<keyword evidence="1" id="KW-1185">Reference proteome</keyword>